<dbReference type="Proteomes" id="UP001165122">
    <property type="component" value="Unassembled WGS sequence"/>
</dbReference>
<proteinExistence type="predicted"/>
<feature type="domain" description="SET" evidence="1">
    <location>
        <begin position="96"/>
        <end position="248"/>
    </location>
</feature>
<reference evidence="3" key="1">
    <citation type="journal article" date="2023" name="Commun. Biol.">
        <title>Genome analysis of Parmales, the sister group of diatoms, reveals the evolutionary specialization of diatoms from phago-mixotrophs to photoautotrophs.</title>
        <authorList>
            <person name="Ban H."/>
            <person name="Sato S."/>
            <person name="Yoshikawa S."/>
            <person name="Yamada K."/>
            <person name="Nakamura Y."/>
            <person name="Ichinomiya M."/>
            <person name="Sato N."/>
            <person name="Blanc-Mathieu R."/>
            <person name="Endo H."/>
            <person name="Kuwata A."/>
            <person name="Ogata H."/>
        </authorList>
    </citation>
    <scope>NUCLEOTIDE SEQUENCE [LARGE SCALE GENOMIC DNA]</scope>
    <source>
        <strain evidence="3">NIES 3700</strain>
    </source>
</reference>
<protein>
    <recommendedName>
        <fullName evidence="1">SET domain-containing protein</fullName>
    </recommendedName>
</protein>
<keyword evidence="3" id="KW-1185">Reference proteome</keyword>
<dbReference type="InterPro" id="IPR001214">
    <property type="entry name" value="SET_dom"/>
</dbReference>
<gene>
    <name evidence="2" type="ORF">TrLO_g14409</name>
</gene>
<dbReference type="Pfam" id="PF00856">
    <property type="entry name" value="SET"/>
    <property type="match status" value="1"/>
</dbReference>
<dbReference type="InterPro" id="IPR046341">
    <property type="entry name" value="SET_dom_sf"/>
</dbReference>
<name>A0A9W7DMU4_9STRA</name>
<evidence type="ECO:0000313" key="3">
    <source>
        <dbReference type="Proteomes" id="UP001165122"/>
    </source>
</evidence>
<evidence type="ECO:0000313" key="2">
    <source>
        <dbReference type="EMBL" id="GMH48873.1"/>
    </source>
</evidence>
<dbReference type="PROSITE" id="PS50280">
    <property type="entry name" value="SET"/>
    <property type="match status" value="1"/>
</dbReference>
<organism evidence="2 3">
    <name type="scientific">Triparma laevis f. longispina</name>
    <dbReference type="NCBI Taxonomy" id="1714387"/>
    <lineage>
        <taxon>Eukaryota</taxon>
        <taxon>Sar</taxon>
        <taxon>Stramenopiles</taxon>
        <taxon>Ochrophyta</taxon>
        <taxon>Bolidophyceae</taxon>
        <taxon>Parmales</taxon>
        <taxon>Triparmaceae</taxon>
        <taxon>Triparma</taxon>
    </lineage>
</organism>
<dbReference type="Gene3D" id="2.170.270.10">
    <property type="entry name" value="SET domain"/>
    <property type="match status" value="1"/>
</dbReference>
<dbReference type="SUPFAM" id="SSF82199">
    <property type="entry name" value="SET domain"/>
    <property type="match status" value="1"/>
</dbReference>
<evidence type="ECO:0000259" key="1">
    <source>
        <dbReference type="PROSITE" id="PS50280"/>
    </source>
</evidence>
<dbReference type="AlphaFoldDB" id="A0A9W7DMU4"/>
<sequence length="288" mass="32621">MPTTLPWASPGGQHFYFVCPRRSLALATVLHNSESTSVTPPRPDDLTSLELKSRYVDVLQYFLNLPTTDPQLQKFNEQYTLEISLLLQRLPSLNLNRCYVSTSNILKAGKGLFSSRDISVNELITLFPADAVLFRPSENSEISSVIYPRASPSNYLTSDAARAYEIRASSIHSIVGDPELREDAAYLGHIANDASILTSGSDKSRLEYSELSVNNSNSYFEWIHEKCCMGLYAVKDIKKFEEVYVSYGEEYWVSRGGEEIRRIVKEGDLRKKKIKKKKEVKEGKGFRK</sequence>
<dbReference type="EMBL" id="BRXW01000376">
    <property type="protein sequence ID" value="GMH48873.1"/>
    <property type="molecule type" value="Genomic_DNA"/>
</dbReference>
<comment type="caution">
    <text evidence="2">The sequence shown here is derived from an EMBL/GenBank/DDBJ whole genome shotgun (WGS) entry which is preliminary data.</text>
</comment>
<accession>A0A9W7DMU4</accession>
<dbReference type="OrthoDB" id="203136at2759"/>